<name>A0A6L6VJL6_AGRVI</name>
<dbReference type="Gene3D" id="3.10.129.10">
    <property type="entry name" value="Hotdog Thioesterase"/>
    <property type="match status" value="1"/>
</dbReference>
<evidence type="ECO:0000313" key="2">
    <source>
        <dbReference type="Proteomes" id="UP000477951"/>
    </source>
</evidence>
<accession>A0A6L6VJL6</accession>
<dbReference type="NCBIfam" id="TIGR04098">
    <property type="entry name" value="LnmK_bifunc"/>
    <property type="match status" value="1"/>
</dbReference>
<dbReference type="EMBL" id="WPHR01000022">
    <property type="protein sequence ID" value="MUZ75028.1"/>
    <property type="molecule type" value="Genomic_DNA"/>
</dbReference>
<dbReference type="InterPro" id="IPR024091">
    <property type="entry name" value="LnmK-like_bifun_acyl/decarbox"/>
</dbReference>
<comment type="caution">
    <text evidence="1">The sequence shown here is derived from an EMBL/GenBank/DDBJ whole genome shotgun (WGS) entry which is preliminary data.</text>
</comment>
<dbReference type="NCBIfam" id="TIGR04099">
    <property type="entry name" value="biosn_Pnap_2097"/>
    <property type="match status" value="1"/>
</dbReference>
<reference evidence="1 2" key="1">
    <citation type="submission" date="2019-12" db="EMBL/GenBank/DDBJ databases">
        <title>Whole-genome sequencing of Allorhizobium vitis.</title>
        <authorList>
            <person name="Gan H.M."/>
            <person name="Szegedi E."/>
            <person name="Burr T."/>
            <person name="Savka M.A."/>
        </authorList>
    </citation>
    <scope>NUCLEOTIDE SEQUENCE [LARGE SCALE GENOMIC DNA]</scope>
    <source>
        <strain evidence="1 2">CG516</strain>
    </source>
</reference>
<evidence type="ECO:0000313" key="1">
    <source>
        <dbReference type="EMBL" id="MUZ75028.1"/>
    </source>
</evidence>
<dbReference type="RefSeq" id="WP_156615853.1">
    <property type="nucleotide sequence ID" value="NZ_WPHR01000022.1"/>
</dbReference>
<organism evidence="1 2">
    <name type="scientific">Agrobacterium vitis</name>
    <name type="common">Rhizobium vitis</name>
    <dbReference type="NCBI Taxonomy" id="373"/>
    <lineage>
        <taxon>Bacteria</taxon>
        <taxon>Pseudomonadati</taxon>
        <taxon>Pseudomonadota</taxon>
        <taxon>Alphaproteobacteria</taxon>
        <taxon>Hyphomicrobiales</taxon>
        <taxon>Rhizobiaceae</taxon>
        <taxon>Rhizobium/Agrobacterium group</taxon>
        <taxon>Agrobacterium</taxon>
    </lineage>
</organism>
<proteinExistence type="predicted"/>
<dbReference type="Proteomes" id="UP000477951">
    <property type="component" value="Unassembled WGS sequence"/>
</dbReference>
<dbReference type="AlphaFoldDB" id="A0A6L6VJL6"/>
<protein>
    <submittedName>
        <fullName evidence="1">DNA gyrase</fullName>
    </submittedName>
</protein>
<gene>
    <name evidence="1" type="ORF">GOZ90_20265</name>
</gene>
<sequence>MDRALEPHLLIGMPHLTPHGLSETWLMKELGHRHWLMLARDLGMDNADFRTADGEEVYAAICATSLTEARFELVRANDILTIQSLISAVSRTQTSTTHLLSIAGRSVGRIELVSAFVHREIQGSNRSIAWVTAPRTQTRPYEVSLLAQHAAHIRNGRLQTYWGLPLDAAEALRTFRFAPSTAQEFNGAGLFYFAEFQAVTNRALEAWFPGRKPVVRRDVFFLGNIYPNETVSFDLMGWSDDHDILHGKLRRESGDLIATIFMSSKDLPW</sequence>